<name>A0A8A0RND0_9FIRM</name>
<gene>
    <name evidence="2" type="ORF">H0A61_02154</name>
</gene>
<proteinExistence type="predicted"/>
<evidence type="ECO:0000313" key="2">
    <source>
        <dbReference type="EMBL" id="QSQ09773.1"/>
    </source>
</evidence>
<sequence>MQPKIFSLNKVAYLKVKGYEPKRIGKDEETGKIYYEFPESEEIRENLRKYKENKELQEFLRIFKEIKKEIKSM</sequence>
<organism evidence="2 3">
    <name type="scientific">Koleobacter methoxysyntrophicus</name>
    <dbReference type="NCBI Taxonomy" id="2751313"/>
    <lineage>
        <taxon>Bacteria</taxon>
        <taxon>Bacillati</taxon>
        <taxon>Bacillota</taxon>
        <taxon>Clostridia</taxon>
        <taxon>Koleobacterales</taxon>
        <taxon>Koleobacteraceae</taxon>
        <taxon>Koleobacter</taxon>
    </lineage>
</organism>
<feature type="domain" description="DUF5659" evidence="1">
    <location>
        <begin position="4"/>
        <end position="70"/>
    </location>
</feature>
<protein>
    <recommendedName>
        <fullName evidence="1">DUF5659 domain-containing protein</fullName>
    </recommendedName>
</protein>
<dbReference type="InterPro" id="IPR043718">
    <property type="entry name" value="DUF5659"/>
</dbReference>
<dbReference type="AlphaFoldDB" id="A0A8A0RND0"/>
<dbReference type="RefSeq" id="WP_206707110.1">
    <property type="nucleotide sequence ID" value="NZ_CP059066.1"/>
</dbReference>
<evidence type="ECO:0000259" key="1">
    <source>
        <dbReference type="Pfam" id="PF18903"/>
    </source>
</evidence>
<reference evidence="2" key="1">
    <citation type="submission" date="2020-07" db="EMBL/GenBank/DDBJ databases">
        <title>Koleobacter methoxysyntrophicus gen. nov., sp. nov., a novel anaerobic bacterium isolated from deep subsurface oil field and proposal of Koleobacterales ord. nov. in the phylum Firmicutes.</title>
        <authorList>
            <person name="Sakamoto S."/>
            <person name="Tamaki H."/>
        </authorList>
    </citation>
    <scope>NUCLEOTIDE SEQUENCE</scope>
    <source>
        <strain evidence="2">NRmbB1</strain>
    </source>
</reference>
<dbReference type="Proteomes" id="UP000662904">
    <property type="component" value="Chromosome"/>
</dbReference>
<evidence type="ECO:0000313" key="3">
    <source>
        <dbReference type="Proteomes" id="UP000662904"/>
    </source>
</evidence>
<dbReference type="EMBL" id="CP059066">
    <property type="protein sequence ID" value="QSQ09773.1"/>
    <property type="molecule type" value="Genomic_DNA"/>
</dbReference>
<dbReference type="KEGG" id="kme:H0A61_02154"/>
<dbReference type="Pfam" id="PF18903">
    <property type="entry name" value="DUF5659"/>
    <property type="match status" value="1"/>
</dbReference>
<accession>A0A8A0RND0</accession>
<keyword evidence="3" id="KW-1185">Reference proteome</keyword>